<feature type="transmembrane region" description="Helical" evidence="1">
    <location>
        <begin position="150"/>
        <end position="172"/>
    </location>
</feature>
<protein>
    <recommendedName>
        <fullName evidence="6">Glycerophosphocholine acyltransferase 1</fullName>
    </recommendedName>
</protein>
<evidence type="ECO:0000256" key="1">
    <source>
        <dbReference type="SAM" id="Phobius"/>
    </source>
</evidence>
<sequence length="328" mass="37109">MIQRSSCPTHHWWLSWIWLSSAAADLAAAEIAAAELAAAELAAAEEQNYKTASSPSLQRTSVLSPSCQVVFSLAVICLYDWILLRGLEQSQDMTVKVPGCVILFFGLLYLLTGVYKYSPASSEQAVLTAEEDDEKKIEAHNIYQDFTKPFVRVVIVFVAQTMLFLYFFKGLTDRVGPLDAKGKPNAYMFWISSIPIQFLLLDPRRYSPLSIPALEIAFWGYVLQNQHDARISTSEGSTTITAAYPSRPELWLRCIFSVCSNIIYSMIIFWCLPMQLMHVENGMDFVKNTFAIWYIGTLDDLPETSIMRIIAPEEWSSEEWSSEEWSSA</sequence>
<keyword evidence="1" id="KW-0812">Transmembrane</keyword>
<comment type="caution">
    <text evidence="3">The sequence shown here is derived from an EMBL/GenBank/DDBJ whole genome shotgun (WGS) entry which is preliminary data.</text>
</comment>
<name>A0A813DNY0_POLGL</name>
<feature type="transmembrane region" description="Helical" evidence="1">
    <location>
        <begin position="250"/>
        <end position="272"/>
    </location>
</feature>
<dbReference type="Proteomes" id="UP000654075">
    <property type="component" value="Unassembled WGS sequence"/>
</dbReference>
<dbReference type="AlphaFoldDB" id="A0A813DNY0"/>
<keyword evidence="1" id="KW-0472">Membrane</keyword>
<evidence type="ECO:0000313" key="3">
    <source>
        <dbReference type="EMBL" id="CAE8590888.1"/>
    </source>
</evidence>
<reference evidence="3" key="1">
    <citation type="submission" date="2021-02" db="EMBL/GenBank/DDBJ databases">
        <authorList>
            <person name="Dougan E. K."/>
            <person name="Rhodes N."/>
            <person name="Thang M."/>
            <person name="Chan C."/>
        </authorList>
    </citation>
    <scope>NUCLEOTIDE SEQUENCE</scope>
</reference>
<accession>A0A813DNY0</accession>
<evidence type="ECO:0000313" key="4">
    <source>
        <dbReference type="EMBL" id="CAE8618580.1"/>
    </source>
</evidence>
<evidence type="ECO:0000256" key="2">
    <source>
        <dbReference type="SAM" id="SignalP"/>
    </source>
</evidence>
<evidence type="ECO:0000313" key="5">
    <source>
        <dbReference type="Proteomes" id="UP000654075"/>
    </source>
</evidence>
<keyword evidence="2" id="KW-0732">Signal</keyword>
<feature type="transmembrane region" description="Helical" evidence="1">
    <location>
        <begin position="62"/>
        <end position="83"/>
    </location>
</feature>
<keyword evidence="1" id="KW-1133">Transmembrane helix</keyword>
<dbReference type="EMBL" id="CAJNNV010026593">
    <property type="protein sequence ID" value="CAE8618580.1"/>
    <property type="molecule type" value="Genomic_DNA"/>
</dbReference>
<evidence type="ECO:0008006" key="6">
    <source>
        <dbReference type="Google" id="ProtNLM"/>
    </source>
</evidence>
<organism evidence="3 5">
    <name type="scientific">Polarella glacialis</name>
    <name type="common">Dinoflagellate</name>
    <dbReference type="NCBI Taxonomy" id="89957"/>
    <lineage>
        <taxon>Eukaryota</taxon>
        <taxon>Sar</taxon>
        <taxon>Alveolata</taxon>
        <taxon>Dinophyceae</taxon>
        <taxon>Suessiales</taxon>
        <taxon>Suessiaceae</taxon>
        <taxon>Polarella</taxon>
    </lineage>
</organism>
<keyword evidence="5" id="KW-1185">Reference proteome</keyword>
<proteinExistence type="predicted"/>
<dbReference type="EMBL" id="CAJNNV010004533">
    <property type="protein sequence ID" value="CAE8590888.1"/>
    <property type="molecule type" value="Genomic_DNA"/>
</dbReference>
<feature type="signal peptide" evidence="2">
    <location>
        <begin position="1"/>
        <end position="28"/>
    </location>
</feature>
<gene>
    <name evidence="4" type="ORF">PGLA1383_LOCUS36196</name>
    <name evidence="3" type="ORF">PGLA1383_LOCUS9594</name>
</gene>
<feature type="chain" id="PRO_5036221855" description="Glycerophosphocholine acyltransferase 1" evidence="2">
    <location>
        <begin position="29"/>
        <end position="328"/>
    </location>
</feature>
<feature type="transmembrane region" description="Helical" evidence="1">
    <location>
        <begin position="95"/>
        <end position="115"/>
    </location>
</feature>